<dbReference type="GO" id="GO:0005524">
    <property type="term" value="F:ATP binding"/>
    <property type="evidence" value="ECO:0007669"/>
    <property type="project" value="UniProtKB-KW"/>
</dbReference>
<dbReference type="AlphaFoldDB" id="A0A1E5IGG0"/>
<keyword evidence="1" id="KW-0067">ATP-binding</keyword>
<keyword evidence="1" id="KW-0648">Protein biosynthesis</keyword>
<dbReference type="Gene3D" id="1.10.20.60">
    <property type="entry name" value="Glu-tRNAGln amidotransferase C subunit, N-terminal domain"/>
    <property type="match status" value="1"/>
</dbReference>
<dbReference type="GO" id="GO:0006450">
    <property type="term" value="P:regulation of translational fidelity"/>
    <property type="evidence" value="ECO:0007669"/>
    <property type="project" value="InterPro"/>
</dbReference>
<comment type="subunit">
    <text evidence="1">Heterotrimer of A, B and C subunits.</text>
</comment>
<organism evidence="3 4">
    <name type="scientific">Endomicrobium trichonymphae</name>
    <dbReference type="NCBI Taxonomy" id="1408204"/>
    <lineage>
        <taxon>Bacteria</taxon>
        <taxon>Pseudomonadati</taxon>
        <taxon>Elusimicrobiota</taxon>
        <taxon>Endomicrobiia</taxon>
        <taxon>Endomicrobiales</taxon>
        <taxon>Endomicrobiaceae</taxon>
        <taxon>Candidatus Endomicrobiellum</taxon>
    </lineage>
</organism>
<dbReference type="GO" id="GO:0050567">
    <property type="term" value="F:glutaminyl-tRNA synthase (glutamine-hydrolyzing) activity"/>
    <property type="evidence" value="ECO:0007669"/>
    <property type="project" value="UniProtKB-UniRule"/>
</dbReference>
<keyword evidence="1" id="KW-0547">Nucleotide-binding</keyword>
<dbReference type="InterPro" id="IPR036113">
    <property type="entry name" value="Asp/Glu-ADT_sf_sub_c"/>
</dbReference>
<comment type="function">
    <text evidence="1">Allows the formation of correctly charged Asn-tRNA(Asn) or Gln-tRNA(Gln) through the transamidation of misacylated Asp-tRNA(Asn) or Glu-tRNA(Gln) in organisms which lack either or both of asparaginyl-tRNA or glutaminyl-tRNA synthetases. The reaction takes place in the presence of glutamine and ATP through an activated phospho-Asp-tRNA(Asn) or phospho-Glu-tRNA(Gln).</text>
</comment>
<evidence type="ECO:0000313" key="4">
    <source>
        <dbReference type="Proteomes" id="UP000095237"/>
    </source>
</evidence>
<comment type="catalytic activity">
    <reaction evidence="1">
        <text>L-glutamyl-tRNA(Gln) + L-glutamine + ATP + H2O = L-glutaminyl-tRNA(Gln) + L-glutamate + ADP + phosphate + H(+)</text>
        <dbReference type="Rhea" id="RHEA:17521"/>
        <dbReference type="Rhea" id="RHEA-COMP:9681"/>
        <dbReference type="Rhea" id="RHEA-COMP:9684"/>
        <dbReference type="ChEBI" id="CHEBI:15377"/>
        <dbReference type="ChEBI" id="CHEBI:15378"/>
        <dbReference type="ChEBI" id="CHEBI:29985"/>
        <dbReference type="ChEBI" id="CHEBI:30616"/>
        <dbReference type="ChEBI" id="CHEBI:43474"/>
        <dbReference type="ChEBI" id="CHEBI:58359"/>
        <dbReference type="ChEBI" id="CHEBI:78520"/>
        <dbReference type="ChEBI" id="CHEBI:78521"/>
        <dbReference type="ChEBI" id="CHEBI:456216"/>
    </reaction>
</comment>
<evidence type="ECO:0000256" key="1">
    <source>
        <dbReference type="HAMAP-Rule" id="MF_00122"/>
    </source>
</evidence>
<dbReference type="Proteomes" id="UP000095237">
    <property type="component" value="Unassembled WGS sequence"/>
</dbReference>
<comment type="caution">
    <text evidence="3">The sequence shown here is derived from an EMBL/GenBank/DDBJ whole genome shotgun (WGS) entry which is preliminary data.</text>
</comment>
<sequence length="98" mass="11334">MVKEELEITAFLARIHIKEDEKEKYLADLSMMFGYIEILQEPDIANLEPTTHVTNLRNIWREDIVKPCPKKIIDQMLDNAPAKEGTFYKIKKVIAGTS</sequence>
<name>A0A1E5IGG0_ENDTX</name>
<reference evidence="3 4" key="1">
    <citation type="submission" date="2015-11" db="EMBL/GenBank/DDBJ databases">
        <title>Evidence for parallel genomic evolution in an endosymbiosis of termite gut flagellates.</title>
        <authorList>
            <person name="Zheng H."/>
        </authorList>
    </citation>
    <scope>NUCLEOTIDE SEQUENCE [LARGE SCALE GENOMIC DNA]</scope>
    <source>
        <strain evidence="3 4">CET450</strain>
    </source>
</reference>
<dbReference type="EMBL" id="LNVX01000714">
    <property type="protein sequence ID" value="OEG69435.1"/>
    <property type="molecule type" value="Genomic_DNA"/>
</dbReference>
<dbReference type="GO" id="GO:0006412">
    <property type="term" value="P:translation"/>
    <property type="evidence" value="ECO:0007669"/>
    <property type="project" value="UniProtKB-UniRule"/>
</dbReference>
<dbReference type="HAMAP" id="MF_00122">
    <property type="entry name" value="GatC"/>
    <property type="match status" value="1"/>
</dbReference>
<keyword evidence="1" id="KW-0436">Ligase</keyword>
<dbReference type="NCBIfam" id="TIGR00135">
    <property type="entry name" value="gatC"/>
    <property type="match status" value="1"/>
</dbReference>
<dbReference type="EC" id="6.3.5.-" evidence="1"/>
<dbReference type="SUPFAM" id="SSF141000">
    <property type="entry name" value="Glu-tRNAGln amidotransferase C subunit"/>
    <property type="match status" value="1"/>
</dbReference>
<comment type="similarity">
    <text evidence="1">Belongs to the GatC family.</text>
</comment>
<evidence type="ECO:0000313" key="2">
    <source>
        <dbReference type="EMBL" id="OEG69435.1"/>
    </source>
</evidence>
<proteinExistence type="inferred from homology"/>
<dbReference type="Pfam" id="PF02686">
    <property type="entry name" value="GatC"/>
    <property type="match status" value="1"/>
</dbReference>
<dbReference type="EMBL" id="LNVX01000649">
    <property type="protein sequence ID" value="OEG69577.1"/>
    <property type="molecule type" value="Genomic_DNA"/>
</dbReference>
<keyword evidence="4" id="KW-1185">Reference proteome</keyword>
<gene>
    <name evidence="1" type="primary">gatC</name>
    <name evidence="3" type="ORF">ATZ36_08700</name>
    <name evidence="2" type="ORF">ATZ36_09580</name>
</gene>
<evidence type="ECO:0000313" key="3">
    <source>
        <dbReference type="EMBL" id="OEG69577.1"/>
    </source>
</evidence>
<protein>
    <recommendedName>
        <fullName evidence="1">Aspartyl/glutamyl-tRNA(Asn/Gln) amidotransferase subunit C</fullName>
        <shortName evidence="1">Asp/Glu-ADT subunit C</shortName>
        <ecNumber evidence="1">6.3.5.-</ecNumber>
    </recommendedName>
</protein>
<dbReference type="InterPro" id="IPR003837">
    <property type="entry name" value="GatC"/>
</dbReference>
<accession>A0A1E5IGG0</accession>
<comment type="catalytic activity">
    <reaction evidence="1">
        <text>L-aspartyl-tRNA(Asn) + L-glutamine + ATP + H2O = L-asparaginyl-tRNA(Asn) + L-glutamate + ADP + phosphate + 2 H(+)</text>
        <dbReference type="Rhea" id="RHEA:14513"/>
        <dbReference type="Rhea" id="RHEA-COMP:9674"/>
        <dbReference type="Rhea" id="RHEA-COMP:9677"/>
        <dbReference type="ChEBI" id="CHEBI:15377"/>
        <dbReference type="ChEBI" id="CHEBI:15378"/>
        <dbReference type="ChEBI" id="CHEBI:29985"/>
        <dbReference type="ChEBI" id="CHEBI:30616"/>
        <dbReference type="ChEBI" id="CHEBI:43474"/>
        <dbReference type="ChEBI" id="CHEBI:58359"/>
        <dbReference type="ChEBI" id="CHEBI:78515"/>
        <dbReference type="ChEBI" id="CHEBI:78516"/>
        <dbReference type="ChEBI" id="CHEBI:456216"/>
    </reaction>
</comment>